<name>A0A0F0LDH4_9MICO</name>
<gene>
    <name evidence="2" type="ORF">RS83_01636</name>
</gene>
<organism evidence="2 3">
    <name type="scientific">Microbacterium oxydans</name>
    <dbReference type="NCBI Taxonomy" id="82380"/>
    <lineage>
        <taxon>Bacteria</taxon>
        <taxon>Bacillati</taxon>
        <taxon>Actinomycetota</taxon>
        <taxon>Actinomycetes</taxon>
        <taxon>Micrococcales</taxon>
        <taxon>Microbacteriaceae</taxon>
        <taxon>Microbacterium</taxon>
    </lineage>
</organism>
<protein>
    <submittedName>
        <fullName evidence="2">Uncharacterized protein</fullName>
    </submittedName>
</protein>
<evidence type="ECO:0000313" key="2">
    <source>
        <dbReference type="EMBL" id="KJL29616.1"/>
    </source>
</evidence>
<dbReference type="PATRIC" id="fig|82380.11.peg.1673"/>
<accession>A0A0F0LDH4</accession>
<dbReference type="EMBL" id="JYIW01000023">
    <property type="protein sequence ID" value="KJL29616.1"/>
    <property type="molecule type" value="Genomic_DNA"/>
</dbReference>
<dbReference type="AlphaFoldDB" id="A0A0F0LDH4"/>
<keyword evidence="1" id="KW-0812">Transmembrane</keyword>
<feature type="transmembrane region" description="Helical" evidence="1">
    <location>
        <begin position="27"/>
        <end position="53"/>
    </location>
</feature>
<keyword evidence="1" id="KW-1133">Transmembrane helix</keyword>
<proteinExistence type="predicted"/>
<reference evidence="2 3" key="1">
    <citation type="submission" date="2015-02" db="EMBL/GenBank/DDBJ databases">
        <title>Draft genome sequences of ten Microbacterium spp. with emphasis on heavy metal contaminated environments.</title>
        <authorList>
            <person name="Corretto E."/>
        </authorList>
    </citation>
    <scope>NUCLEOTIDE SEQUENCE [LARGE SCALE GENOMIC DNA]</scope>
    <source>
        <strain evidence="2 3">BEL4b</strain>
    </source>
</reference>
<keyword evidence="1" id="KW-0472">Membrane</keyword>
<evidence type="ECO:0000256" key="1">
    <source>
        <dbReference type="SAM" id="Phobius"/>
    </source>
</evidence>
<evidence type="ECO:0000313" key="3">
    <source>
        <dbReference type="Proteomes" id="UP000033640"/>
    </source>
</evidence>
<dbReference type="Proteomes" id="UP000033640">
    <property type="component" value="Unassembled WGS sequence"/>
</dbReference>
<comment type="caution">
    <text evidence="2">The sequence shown here is derived from an EMBL/GenBank/DDBJ whole genome shotgun (WGS) entry which is preliminary data.</text>
</comment>
<sequence length="80" mass="9092">MRSASIRDWGREVEATAGAYDRGMENFWLAVAWSLLPTVGVSIVFFMVVRGILRFDRTERKVHAEIEAEERAARGLPPRS</sequence>